<reference evidence="2" key="1">
    <citation type="submission" date="2021-01" db="EMBL/GenBank/DDBJ databases">
        <title>Whole genome shotgun sequence of Actinocatenispora rupis NBRC 107355.</title>
        <authorList>
            <person name="Komaki H."/>
            <person name="Tamura T."/>
        </authorList>
    </citation>
    <scope>NUCLEOTIDE SEQUENCE</scope>
    <source>
        <strain evidence="2">NBRC 107355</strain>
    </source>
</reference>
<evidence type="ECO:0000313" key="3">
    <source>
        <dbReference type="Proteomes" id="UP000612808"/>
    </source>
</evidence>
<dbReference type="PRINTS" id="PR00080">
    <property type="entry name" value="SDRFAMILY"/>
</dbReference>
<dbReference type="RefSeq" id="WP_203660413.1">
    <property type="nucleotide sequence ID" value="NZ_BAAAZM010000011.1"/>
</dbReference>
<dbReference type="PANTHER" id="PTHR42760:SF40">
    <property type="entry name" value="3-OXOACYL-[ACYL-CARRIER-PROTEIN] REDUCTASE, CHLOROPLASTIC"/>
    <property type="match status" value="1"/>
</dbReference>
<dbReference type="PROSITE" id="PS00061">
    <property type="entry name" value="ADH_SHORT"/>
    <property type="match status" value="1"/>
</dbReference>
<sequence length="239" mass="24141">MPRTIVVTGGGTGIGRATAARFATAGDRVTILGRRPDVLARTADALGATAVVCDASDPAAVTAALPQLPDHVDVLVNCAGGNTDIGAPDPTTLAGVAAAWQANLDANLLSAVLVTTALTDRLASGGAVIQIGSIAADRGAASSYGAAKAALARWNVQLATDLGARDITANVVSCGYIEDTEFFGPGPNPRRDLLIDQTLVKRPGTPEHVAATIEFLAGPGGRQITAQVVNLNGGAWTTR</sequence>
<dbReference type="Gene3D" id="3.40.50.720">
    <property type="entry name" value="NAD(P)-binding Rossmann-like Domain"/>
    <property type="match status" value="1"/>
</dbReference>
<protein>
    <submittedName>
        <fullName evidence="2">3-oxoacyl-ACP reductase</fullName>
    </submittedName>
</protein>
<dbReference type="EMBL" id="BOMB01000024">
    <property type="protein sequence ID" value="GID13401.1"/>
    <property type="molecule type" value="Genomic_DNA"/>
</dbReference>
<dbReference type="AlphaFoldDB" id="A0A8J3NBT8"/>
<keyword evidence="3" id="KW-1185">Reference proteome</keyword>
<accession>A0A8J3NBT8</accession>
<name>A0A8J3NBT8_9ACTN</name>
<proteinExistence type="inferred from homology"/>
<dbReference type="Pfam" id="PF13561">
    <property type="entry name" value="adh_short_C2"/>
    <property type="match status" value="1"/>
</dbReference>
<gene>
    <name evidence="2" type="primary">fabG_6</name>
    <name evidence="2" type="ORF">Aru02nite_42900</name>
</gene>
<dbReference type="SUPFAM" id="SSF51735">
    <property type="entry name" value="NAD(P)-binding Rossmann-fold domains"/>
    <property type="match status" value="1"/>
</dbReference>
<organism evidence="2 3">
    <name type="scientific">Actinocatenispora rupis</name>
    <dbReference type="NCBI Taxonomy" id="519421"/>
    <lineage>
        <taxon>Bacteria</taxon>
        <taxon>Bacillati</taxon>
        <taxon>Actinomycetota</taxon>
        <taxon>Actinomycetes</taxon>
        <taxon>Micromonosporales</taxon>
        <taxon>Micromonosporaceae</taxon>
        <taxon>Actinocatenispora</taxon>
    </lineage>
</organism>
<comment type="caution">
    <text evidence="2">The sequence shown here is derived from an EMBL/GenBank/DDBJ whole genome shotgun (WGS) entry which is preliminary data.</text>
</comment>
<evidence type="ECO:0000313" key="2">
    <source>
        <dbReference type="EMBL" id="GID13401.1"/>
    </source>
</evidence>
<dbReference type="GO" id="GO:0030497">
    <property type="term" value="P:fatty acid elongation"/>
    <property type="evidence" value="ECO:0007669"/>
    <property type="project" value="TreeGrafter"/>
</dbReference>
<dbReference type="PRINTS" id="PR00081">
    <property type="entry name" value="GDHRDH"/>
</dbReference>
<dbReference type="Proteomes" id="UP000612808">
    <property type="component" value="Unassembled WGS sequence"/>
</dbReference>
<dbReference type="PANTHER" id="PTHR42760">
    <property type="entry name" value="SHORT-CHAIN DEHYDROGENASES/REDUCTASES FAMILY MEMBER"/>
    <property type="match status" value="1"/>
</dbReference>
<evidence type="ECO:0000256" key="1">
    <source>
        <dbReference type="ARBA" id="ARBA00006484"/>
    </source>
</evidence>
<dbReference type="InterPro" id="IPR036291">
    <property type="entry name" value="NAD(P)-bd_dom_sf"/>
</dbReference>
<dbReference type="InterPro" id="IPR002347">
    <property type="entry name" value="SDR_fam"/>
</dbReference>
<dbReference type="CDD" id="cd05233">
    <property type="entry name" value="SDR_c"/>
    <property type="match status" value="1"/>
</dbReference>
<comment type="similarity">
    <text evidence="1">Belongs to the short-chain dehydrogenases/reductases (SDR) family.</text>
</comment>
<dbReference type="GO" id="GO:0016616">
    <property type="term" value="F:oxidoreductase activity, acting on the CH-OH group of donors, NAD or NADP as acceptor"/>
    <property type="evidence" value="ECO:0007669"/>
    <property type="project" value="TreeGrafter"/>
</dbReference>
<dbReference type="InterPro" id="IPR020904">
    <property type="entry name" value="Sc_DH/Rdtase_CS"/>
</dbReference>